<proteinExistence type="predicted"/>
<accession>A0A0G0K175</accession>
<comment type="caution">
    <text evidence="1">The sequence shown here is derived from an EMBL/GenBank/DDBJ whole genome shotgun (WGS) entry which is preliminary data.</text>
</comment>
<organism evidence="1 2">
    <name type="scientific">Candidatus Shapirobacteria bacterium GW2011_GWE2_38_30</name>
    <dbReference type="NCBI Taxonomy" id="1618490"/>
    <lineage>
        <taxon>Bacteria</taxon>
        <taxon>Candidatus Shapironibacteriota</taxon>
    </lineage>
</organism>
<reference evidence="1 2" key="1">
    <citation type="journal article" date="2015" name="Nature">
        <title>rRNA introns, odd ribosomes, and small enigmatic genomes across a large radiation of phyla.</title>
        <authorList>
            <person name="Brown C.T."/>
            <person name="Hug L.A."/>
            <person name="Thomas B.C."/>
            <person name="Sharon I."/>
            <person name="Castelle C.J."/>
            <person name="Singh A."/>
            <person name="Wilkins M.J."/>
            <person name="Williams K.H."/>
            <person name="Banfield J.F."/>
        </authorList>
    </citation>
    <scope>NUCLEOTIDE SEQUENCE [LARGE SCALE GENOMIC DNA]</scope>
</reference>
<dbReference type="EMBL" id="LBUT01000018">
    <property type="protein sequence ID" value="KKQ69185.1"/>
    <property type="molecule type" value="Genomic_DNA"/>
</dbReference>
<name>A0A0G0K175_9BACT</name>
<protein>
    <submittedName>
        <fullName evidence="1">Uncharacterized protein</fullName>
    </submittedName>
</protein>
<evidence type="ECO:0000313" key="1">
    <source>
        <dbReference type="EMBL" id="KKQ69185.1"/>
    </source>
</evidence>
<dbReference type="Proteomes" id="UP000034406">
    <property type="component" value="Unassembled WGS sequence"/>
</dbReference>
<gene>
    <name evidence="1" type="ORF">US90_C0018G0029</name>
</gene>
<dbReference type="AlphaFoldDB" id="A0A0G0K175"/>
<evidence type="ECO:0000313" key="2">
    <source>
        <dbReference type="Proteomes" id="UP000034406"/>
    </source>
</evidence>
<sequence length="87" mass="10482">MSCKKGEKYVGTIFPSGLEDGDVDFLLRRINRAKGREDYFQIGKEASWIWYKRRVLGENEKSTERLLVEWPHSKSRLVVKLRRRRRR</sequence>